<dbReference type="OrthoDB" id="10058185at2759"/>
<keyword evidence="1" id="KW-0812">Transmembrane</keyword>
<keyword evidence="1" id="KW-0472">Membrane</keyword>
<dbReference type="Proteomes" id="UP000799429">
    <property type="component" value="Unassembled WGS sequence"/>
</dbReference>
<organism evidence="3 4">
    <name type="scientific">Patellaria atrata CBS 101060</name>
    <dbReference type="NCBI Taxonomy" id="1346257"/>
    <lineage>
        <taxon>Eukaryota</taxon>
        <taxon>Fungi</taxon>
        <taxon>Dikarya</taxon>
        <taxon>Ascomycota</taxon>
        <taxon>Pezizomycotina</taxon>
        <taxon>Dothideomycetes</taxon>
        <taxon>Dothideomycetes incertae sedis</taxon>
        <taxon>Patellariales</taxon>
        <taxon>Patellariaceae</taxon>
        <taxon>Patellaria</taxon>
    </lineage>
</organism>
<evidence type="ECO:0000259" key="2">
    <source>
        <dbReference type="Pfam" id="PF01073"/>
    </source>
</evidence>
<name>A0A9P4S7Q7_9PEZI</name>
<evidence type="ECO:0000313" key="3">
    <source>
        <dbReference type="EMBL" id="KAF2837381.1"/>
    </source>
</evidence>
<evidence type="ECO:0000256" key="1">
    <source>
        <dbReference type="SAM" id="Phobius"/>
    </source>
</evidence>
<gene>
    <name evidence="3" type="ORF">M501DRAFT_995993</name>
</gene>
<dbReference type="InterPro" id="IPR036291">
    <property type="entry name" value="NAD(P)-bd_dom_sf"/>
</dbReference>
<accession>A0A9P4S7Q7</accession>
<keyword evidence="4" id="KW-1185">Reference proteome</keyword>
<dbReference type="GO" id="GO:0016616">
    <property type="term" value="F:oxidoreductase activity, acting on the CH-OH group of donors, NAD or NADP as acceptor"/>
    <property type="evidence" value="ECO:0007669"/>
    <property type="project" value="InterPro"/>
</dbReference>
<dbReference type="InterPro" id="IPR002225">
    <property type="entry name" value="3Beta_OHSteriod_DH/Estase"/>
</dbReference>
<dbReference type="Pfam" id="PF01073">
    <property type="entry name" value="3Beta_HSD"/>
    <property type="match status" value="1"/>
</dbReference>
<keyword evidence="1" id="KW-1133">Transmembrane helix</keyword>
<evidence type="ECO:0000313" key="4">
    <source>
        <dbReference type="Proteomes" id="UP000799429"/>
    </source>
</evidence>
<dbReference type="Gene3D" id="3.40.50.720">
    <property type="entry name" value="NAD(P)-binding Rossmann-like Domain"/>
    <property type="match status" value="1"/>
</dbReference>
<feature type="domain" description="3-beta hydroxysteroid dehydrogenase/isomerase" evidence="2">
    <location>
        <begin position="7"/>
        <end position="271"/>
    </location>
</feature>
<reference evidence="3" key="1">
    <citation type="journal article" date="2020" name="Stud. Mycol.">
        <title>101 Dothideomycetes genomes: a test case for predicting lifestyles and emergence of pathogens.</title>
        <authorList>
            <person name="Haridas S."/>
            <person name="Albert R."/>
            <person name="Binder M."/>
            <person name="Bloem J."/>
            <person name="Labutti K."/>
            <person name="Salamov A."/>
            <person name="Andreopoulos B."/>
            <person name="Baker S."/>
            <person name="Barry K."/>
            <person name="Bills G."/>
            <person name="Bluhm B."/>
            <person name="Cannon C."/>
            <person name="Castanera R."/>
            <person name="Culley D."/>
            <person name="Daum C."/>
            <person name="Ezra D."/>
            <person name="Gonzalez J."/>
            <person name="Henrissat B."/>
            <person name="Kuo A."/>
            <person name="Liang C."/>
            <person name="Lipzen A."/>
            <person name="Lutzoni F."/>
            <person name="Magnuson J."/>
            <person name="Mondo S."/>
            <person name="Nolan M."/>
            <person name="Ohm R."/>
            <person name="Pangilinan J."/>
            <person name="Park H.-J."/>
            <person name="Ramirez L."/>
            <person name="Alfaro M."/>
            <person name="Sun H."/>
            <person name="Tritt A."/>
            <person name="Yoshinaga Y."/>
            <person name="Zwiers L.-H."/>
            <person name="Turgeon B."/>
            <person name="Goodwin S."/>
            <person name="Spatafora J."/>
            <person name="Crous P."/>
            <person name="Grigoriev I."/>
        </authorList>
    </citation>
    <scope>NUCLEOTIDE SEQUENCE</scope>
    <source>
        <strain evidence="3">CBS 101060</strain>
    </source>
</reference>
<dbReference type="AlphaFoldDB" id="A0A9P4S7Q7"/>
<dbReference type="GO" id="GO:0006694">
    <property type="term" value="P:steroid biosynthetic process"/>
    <property type="evidence" value="ECO:0007669"/>
    <property type="project" value="InterPro"/>
</dbReference>
<comment type="caution">
    <text evidence="3">The sequence shown here is derived from an EMBL/GenBank/DDBJ whole genome shotgun (WGS) entry which is preliminary data.</text>
</comment>
<dbReference type="EMBL" id="MU006100">
    <property type="protein sequence ID" value="KAF2837381.1"/>
    <property type="molecule type" value="Genomic_DNA"/>
</dbReference>
<dbReference type="SUPFAM" id="SSF51735">
    <property type="entry name" value="NAD(P)-binding Rossmann-fold domains"/>
    <property type="match status" value="1"/>
</dbReference>
<protein>
    <submittedName>
        <fullName evidence="3">Sterol-4-alpha-carboxylate 3-dehydrogenase, decarboxylating</fullName>
    </submittedName>
</protein>
<feature type="transmembrane region" description="Helical" evidence="1">
    <location>
        <begin position="278"/>
        <end position="299"/>
    </location>
</feature>
<dbReference type="PANTHER" id="PTHR43000">
    <property type="entry name" value="DTDP-D-GLUCOSE 4,6-DEHYDRATASE-RELATED"/>
    <property type="match status" value="1"/>
</dbReference>
<sequence length="365" mass="40447">MSLGSVLVIGGCGLLGHHIVKYLLESGEATSITVFDISTKFNRYPGVHYINGSIASIEDISSALKESKAETIFNTASPDPLTASKRMLENVNIVGTQNVLDCAMEYGIKVLVHTSSSEVVQNSYDDMIWIKESSPLPESPVDGSVYAKTKQVGENLVLKANGTNGLLTVAIRLCTIFGEGDRILMPHIVELARSGRARYHIGTGKNLYDFIYAGNAAEGHVLAAGKLVDASLSQGAKRKNKVDGEAFFMTNGDPWPFWDFSRSVAREIGRPIADKEIWRIPLVLVYFFLSIFEWVYWVVTMGGQPRVTYRMLRYTVQVRTFDITKAKERLGYRPRISMEEGLRRTVSCHIASSVTNDNSRSLYAS</sequence>
<proteinExistence type="predicted"/>